<evidence type="ECO:0000256" key="7">
    <source>
        <dbReference type="SAM" id="Phobius"/>
    </source>
</evidence>
<comment type="caution">
    <text evidence="9">The sequence shown here is derived from an EMBL/GenBank/DDBJ whole genome shotgun (WGS) entry which is preliminary data.</text>
</comment>
<dbReference type="EMBL" id="MU859190">
    <property type="protein sequence ID" value="KAK3950100.1"/>
    <property type="molecule type" value="Genomic_DNA"/>
</dbReference>
<dbReference type="InterPro" id="IPR049326">
    <property type="entry name" value="Rhodopsin_dom_fungi"/>
</dbReference>
<keyword evidence="2 7" id="KW-0812">Transmembrane</keyword>
<accession>A0AAN6NQR7</accession>
<proteinExistence type="inferred from homology"/>
<evidence type="ECO:0000313" key="9">
    <source>
        <dbReference type="EMBL" id="KAK3950100.1"/>
    </source>
</evidence>
<evidence type="ECO:0000256" key="2">
    <source>
        <dbReference type="ARBA" id="ARBA00022692"/>
    </source>
</evidence>
<comment type="similarity">
    <text evidence="5">Belongs to the SAT4 family.</text>
</comment>
<sequence length="240" mass="27409">MALPMPALSRLKLPRRQEIALVGVFALGFFVCIVSVLRLLILIENNRQSADWFKYHKPFDSTYNMPTLMYWTSVKVNAAIACACIMTLKPLIQRLFPRLLSTGSRYIHDHSLPWTIPIHSTHSRSIHSRRGFSHSFAHARSRTHRRHRSNSTATSPMPEMKLGGEDALPSVDEYDNHDRRVYNELFRKEAALRISDLEARGSMVVVVVPSGSGTSKEVRQPPSDRWQWRNGQSPGYARKS</sequence>
<dbReference type="Proteomes" id="UP001303222">
    <property type="component" value="Unassembled WGS sequence"/>
</dbReference>
<name>A0AAN6NQR7_9PEZI</name>
<keyword evidence="10" id="KW-1185">Reference proteome</keyword>
<evidence type="ECO:0000256" key="1">
    <source>
        <dbReference type="ARBA" id="ARBA00004141"/>
    </source>
</evidence>
<dbReference type="Pfam" id="PF20684">
    <property type="entry name" value="Fung_rhodopsin"/>
    <property type="match status" value="1"/>
</dbReference>
<feature type="region of interest" description="Disordered" evidence="6">
    <location>
        <begin position="208"/>
        <end position="240"/>
    </location>
</feature>
<feature type="compositionally biased region" description="Basic residues" evidence="6">
    <location>
        <begin position="137"/>
        <end position="149"/>
    </location>
</feature>
<keyword evidence="3 7" id="KW-1133">Transmembrane helix</keyword>
<keyword evidence="4 7" id="KW-0472">Membrane</keyword>
<feature type="domain" description="Rhodopsin" evidence="8">
    <location>
        <begin position="1"/>
        <end position="94"/>
    </location>
</feature>
<evidence type="ECO:0000256" key="6">
    <source>
        <dbReference type="SAM" id="MobiDB-lite"/>
    </source>
</evidence>
<comment type="subcellular location">
    <subcellularLocation>
        <location evidence="1">Membrane</location>
        <topology evidence="1">Multi-pass membrane protein</topology>
    </subcellularLocation>
</comment>
<dbReference type="InterPro" id="IPR052337">
    <property type="entry name" value="SAT4-like"/>
</dbReference>
<evidence type="ECO:0000313" key="10">
    <source>
        <dbReference type="Proteomes" id="UP001303222"/>
    </source>
</evidence>
<evidence type="ECO:0000256" key="3">
    <source>
        <dbReference type="ARBA" id="ARBA00022989"/>
    </source>
</evidence>
<dbReference type="AlphaFoldDB" id="A0AAN6NQR7"/>
<reference evidence="9" key="1">
    <citation type="journal article" date="2023" name="Mol. Phylogenet. Evol.">
        <title>Genome-scale phylogeny and comparative genomics of the fungal order Sordariales.</title>
        <authorList>
            <person name="Hensen N."/>
            <person name="Bonometti L."/>
            <person name="Westerberg I."/>
            <person name="Brannstrom I.O."/>
            <person name="Guillou S."/>
            <person name="Cros-Aarteil S."/>
            <person name="Calhoun S."/>
            <person name="Haridas S."/>
            <person name="Kuo A."/>
            <person name="Mondo S."/>
            <person name="Pangilinan J."/>
            <person name="Riley R."/>
            <person name="LaButti K."/>
            <person name="Andreopoulos B."/>
            <person name="Lipzen A."/>
            <person name="Chen C."/>
            <person name="Yan M."/>
            <person name="Daum C."/>
            <person name="Ng V."/>
            <person name="Clum A."/>
            <person name="Steindorff A."/>
            <person name="Ohm R.A."/>
            <person name="Martin F."/>
            <person name="Silar P."/>
            <person name="Natvig D.O."/>
            <person name="Lalanne C."/>
            <person name="Gautier V."/>
            <person name="Ament-Velasquez S.L."/>
            <person name="Kruys A."/>
            <person name="Hutchinson M.I."/>
            <person name="Powell A.J."/>
            <person name="Barry K."/>
            <person name="Miller A.N."/>
            <person name="Grigoriev I.V."/>
            <person name="Debuchy R."/>
            <person name="Gladieux P."/>
            <person name="Hiltunen Thoren M."/>
            <person name="Johannesson H."/>
        </authorList>
    </citation>
    <scope>NUCLEOTIDE SEQUENCE</scope>
    <source>
        <strain evidence="9">CBS 626.80</strain>
    </source>
</reference>
<gene>
    <name evidence="9" type="ORF">QBC32DRAFT_316194</name>
</gene>
<feature type="transmembrane region" description="Helical" evidence="7">
    <location>
        <begin position="20"/>
        <end position="43"/>
    </location>
</feature>
<protein>
    <recommendedName>
        <fullName evidence="8">Rhodopsin domain-containing protein</fullName>
    </recommendedName>
</protein>
<dbReference type="PANTHER" id="PTHR33048:SF47">
    <property type="entry name" value="INTEGRAL MEMBRANE PROTEIN-RELATED"/>
    <property type="match status" value="1"/>
</dbReference>
<evidence type="ECO:0000256" key="5">
    <source>
        <dbReference type="ARBA" id="ARBA00038359"/>
    </source>
</evidence>
<dbReference type="PANTHER" id="PTHR33048">
    <property type="entry name" value="PTH11-LIKE INTEGRAL MEMBRANE PROTEIN (AFU_ORTHOLOGUE AFUA_5G11245)"/>
    <property type="match status" value="1"/>
</dbReference>
<dbReference type="GO" id="GO:0016020">
    <property type="term" value="C:membrane"/>
    <property type="evidence" value="ECO:0007669"/>
    <property type="project" value="UniProtKB-SubCell"/>
</dbReference>
<evidence type="ECO:0000256" key="4">
    <source>
        <dbReference type="ARBA" id="ARBA00023136"/>
    </source>
</evidence>
<organism evidence="9 10">
    <name type="scientific">Pseudoneurospora amorphoporcata</name>
    <dbReference type="NCBI Taxonomy" id="241081"/>
    <lineage>
        <taxon>Eukaryota</taxon>
        <taxon>Fungi</taxon>
        <taxon>Dikarya</taxon>
        <taxon>Ascomycota</taxon>
        <taxon>Pezizomycotina</taxon>
        <taxon>Sordariomycetes</taxon>
        <taxon>Sordariomycetidae</taxon>
        <taxon>Sordariales</taxon>
        <taxon>Sordariaceae</taxon>
        <taxon>Pseudoneurospora</taxon>
    </lineage>
</organism>
<feature type="transmembrane region" description="Helical" evidence="7">
    <location>
        <begin position="68"/>
        <end position="88"/>
    </location>
</feature>
<evidence type="ECO:0000259" key="8">
    <source>
        <dbReference type="Pfam" id="PF20684"/>
    </source>
</evidence>
<reference evidence="9" key="2">
    <citation type="submission" date="2023-06" db="EMBL/GenBank/DDBJ databases">
        <authorList>
            <consortium name="Lawrence Berkeley National Laboratory"/>
            <person name="Mondo S.J."/>
            <person name="Hensen N."/>
            <person name="Bonometti L."/>
            <person name="Westerberg I."/>
            <person name="Brannstrom I.O."/>
            <person name="Guillou S."/>
            <person name="Cros-Aarteil S."/>
            <person name="Calhoun S."/>
            <person name="Haridas S."/>
            <person name="Kuo A."/>
            <person name="Pangilinan J."/>
            <person name="Riley R."/>
            <person name="Labutti K."/>
            <person name="Andreopoulos B."/>
            <person name="Lipzen A."/>
            <person name="Chen C."/>
            <person name="Yanf M."/>
            <person name="Daum C."/>
            <person name="Ng V."/>
            <person name="Clum A."/>
            <person name="Steindorff A."/>
            <person name="Ohm R."/>
            <person name="Martin F."/>
            <person name="Silar P."/>
            <person name="Natvig D."/>
            <person name="Lalanne C."/>
            <person name="Gautier V."/>
            <person name="Ament-Velasquez S.L."/>
            <person name="Kruys A."/>
            <person name="Hutchinson M.I."/>
            <person name="Powell A.J."/>
            <person name="Barry K."/>
            <person name="Miller A.N."/>
            <person name="Grigoriev I.V."/>
            <person name="Debuchy R."/>
            <person name="Gladieux P."/>
            <person name="Thoren M.H."/>
            <person name="Johannesson H."/>
        </authorList>
    </citation>
    <scope>NUCLEOTIDE SEQUENCE</scope>
    <source>
        <strain evidence="9">CBS 626.80</strain>
    </source>
</reference>
<feature type="region of interest" description="Disordered" evidence="6">
    <location>
        <begin position="137"/>
        <end position="170"/>
    </location>
</feature>